<feature type="domain" description="Thiolase N-terminal" evidence="6">
    <location>
        <begin position="5"/>
        <end position="271"/>
    </location>
</feature>
<feature type="active site" description="Acyl-thioester intermediate" evidence="4">
    <location>
        <position position="92"/>
    </location>
</feature>
<dbReference type="InterPro" id="IPR020613">
    <property type="entry name" value="Thiolase_CS"/>
</dbReference>
<dbReference type="PROSITE" id="PS00099">
    <property type="entry name" value="THIOLASE_3"/>
    <property type="match status" value="1"/>
</dbReference>
<dbReference type="PANTHER" id="PTHR43365:SF1">
    <property type="entry name" value="ACETYL-COA C-ACYLTRANSFERASE"/>
    <property type="match status" value="1"/>
</dbReference>
<keyword evidence="2 5" id="KW-0808">Transferase</keyword>
<dbReference type="Pfam" id="PF02803">
    <property type="entry name" value="Thiolase_C"/>
    <property type="match status" value="1"/>
</dbReference>
<protein>
    <submittedName>
        <fullName evidence="8">Acetyl-CoA acyltransferase</fullName>
    </submittedName>
</protein>
<dbReference type="OrthoDB" id="9764638at2"/>
<dbReference type="PANTHER" id="PTHR43365">
    <property type="entry name" value="BLR7806 PROTEIN"/>
    <property type="match status" value="1"/>
</dbReference>
<evidence type="ECO:0000259" key="6">
    <source>
        <dbReference type="Pfam" id="PF00108"/>
    </source>
</evidence>
<dbReference type="STRING" id="1824.SAMN05444423_102534"/>
<dbReference type="Pfam" id="PF00108">
    <property type="entry name" value="Thiolase_N"/>
    <property type="match status" value="1"/>
</dbReference>
<dbReference type="InterPro" id="IPR020615">
    <property type="entry name" value="Thiolase_acyl_enz_int_AS"/>
</dbReference>
<dbReference type="eggNOG" id="COG0183">
    <property type="taxonomic scope" value="Bacteria"/>
</dbReference>
<proteinExistence type="inferred from homology"/>
<evidence type="ECO:0000313" key="8">
    <source>
        <dbReference type="EMBL" id="GAD86086.1"/>
    </source>
</evidence>
<dbReference type="InterPro" id="IPR016039">
    <property type="entry name" value="Thiolase-like"/>
</dbReference>
<feature type="domain" description="Thiolase C-terminal" evidence="7">
    <location>
        <begin position="281"/>
        <end position="402"/>
    </location>
</feature>
<dbReference type="RefSeq" id="WP_019047139.1">
    <property type="nucleotide sequence ID" value="NZ_BAFO02000032.1"/>
</dbReference>
<evidence type="ECO:0000256" key="5">
    <source>
        <dbReference type="RuleBase" id="RU003557"/>
    </source>
</evidence>
<dbReference type="PROSITE" id="PS00737">
    <property type="entry name" value="THIOLASE_2"/>
    <property type="match status" value="1"/>
</dbReference>
<evidence type="ECO:0000256" key="3">
    <source>
        <dbReference type="ARBA" id="ARBA00023315"/>
    </source>
</evidence>
<comment type="caution">
    <text evidence="8">The sequence shown here is derived from an EMBL/GenBank/DDBJ whole genome shotgun (WGS) entry which is preliminary data.</text>
</comment>
<dbReference type="NCBIfam" id="TIGR01930">
    <property type="entry name" value="AcCoA-C-Actrans"/>
    <property type="match status" value="1"/>
</dbReference>
<dbReference type="Gene3D" id="3.40.47.10">
    <property type="match status" value="2"/>
</dbReference>
<dbReference type="SUPFAM" id="SSF53901">
    <property type="entry name" value="Thiolase-like"/>
    <property type="match status" value="2"/>
</dbReference>
<sequence length="403" mass="41684">MTEAYIYDAIRTPRGRGKKNGALHGVKPLDLVVGLIEELKVRHPGLDPAVIDDIVLGVVSPVGDQGADIAKTAALAAGLPDTVAGVQLNRFCGSGLEAVNTAAQKVRSGWEQLVIAGGVESMSRVPLGSDGGAWAMDPVTNYDTYFVPQGIGADLIATIEGFSREDVDAFAVRSQEKAAAAWSGGYFAKSVVPVKDINGAVLLDHDEFMRPGTTVESLAELAPSFAAMGEMGGFDAVAMQRYHHVEKIDHVHHAGNSSGIVDGSALVLIGSETAGAAAGLTPRARIVAAAVSGADSTIMLTGPVPATEKVLALAGLTVDDIDLFELNEAFASVVLNFQKKLGVPDEKINVNGGAIAMGHPLGATGAMITGTMVDELERRGARRALITLCIGGGMGIATIIERV</sequence>
<dbReference type="PROSITE" id="PS00098">
    <property type="entry name" value="THIOLASE_1"/>
    <property type="match status" value="1"/>
</dbReference>
<dbReference type="NCBIfam" id="NF006090">
    <property type="entry name" value="PRK08242.1"/>
    <property type="match status" value="1"/>
</dbReference>
<gene>
    <name evidence="8" type="primary">fadA</name>
    <name evidence="8" type="ORF">NCAST_32_05730</name>
</gene>
<accession>U5EI80</accession>
<evidence type="ECO:0000259" key="7">
    <source>
        <dbReference type="Pfam" id="PF02803"/>
    </source>
</evidence>
<comment type="similarity">
    <text evidence="1 5">Belongs to the thiolase-like superfamily. Thiolase family.</text>
</comment>
<name>U5EI80_NOCAS</name>
<reference evidence="8 9" key="1">
    <citation type="journal article" date="2014" name="BMC Genomics">
        <title>Genome based analysis of type-I polyketide synthase and nonribosomal peptide synthetase gene clusters in seven strains of five representative Nocardia species.</title>
        <authorList>
            <person name="Komaki H."/>
            <person name="Ichikawa N."/>
            <person name="Hosoyama A."/>
            <person name="Takahashi-Nakaguchi A."/>
            <person name="Matsuzawa T."/>
            <person name="Suzuki K."/>
            <person name="Fujita N."/>
            <person name="Gonoi T."/>
        </authorList>
    </citation>
    <scope>NUCLEOTIDE SEQUENCE [LARGE SCALE GENOMIC DNA]</scope>
    <source>
        <strain evidence="8 9">NBRC 15531</strain>
    </source>
</reference>
<feature type="active site" description="Proton acceptor" evidence="4">
    <location>
        <position position="389"/>
    </location>
</feature>
<organism evidence="8 9">
    <name type="scientific">Nocardia asteroides NBRC 15531</name>
    <dbReference type="NCBI Taxonomy" id="1110697"/>
    <lineage>
        <taxon>Bacteria</taxon>
        <taxon>Bacillati</taxon>
        <taxon>Actinomycetota</taxon>
        <taxon>Actinomycetes</taxon>
        <taxon>Mycobacteriales</taxon>
        <taxon>Nocardiaceae</taxon>
        <taxon>Nocardia</taxon>
    </lineage>
</organism>
<dbReference type="GeneID" id="91517564"/>
<dbReference type="Proteomes" id="UP000017048">
    <property type="component" value="Unassembled WGS sequence"/>
</dbReference>
<dbReference type="AlphaFoldDB" id="U5EI80"/>
<dbReference type="PIRSF" id="PIRSF000429">
    <property type="entry name" value="Ac-CoA_Ac_transf"/>
    <property type="match status" value="1"/>
</dbReference>
<dbReference type="InterPro" id="IPR020617">
    <property type="entry name" value="Thiolase_C"/>
</dbReference>
<dbReference type="InterPro" id="IPR002155">
    <property type="entry name" value="Thiolase"/>
</dbReference>
<dbReference type="GO" id="GO:0016747">
    <property type="term" value="F:acyltransferase activity, transferring groups other than amino-acyl groups"/>
    <property type="evidence" value="ECO:0007669"/>
    <property type="project" value="InterPro"/>
</dbReference>
<evidence type="ECO:0000256" key="4">
    <source>
        <dbReference type="PIRSR" id="PIRSR000429-1"/>
    </source>
</evidence>
<evidence type="ECO:0000256" key="1">
    <source>
        <dbReference type="ARBA" id="ARBA00010982"/>
    </source>
</evidence>
<evidence type="ECO:0000256" key="2">
    <source>
        <dbReference type="ARBA" id="ARBA00022679"/>
    </source>
</evidence>
<dbReference type="EMBL" id="BAFO02000032">
    <property type="protein sequence ID" value="GAD86086.1"/>
    <property type="molecule type" value="Genomic_DNA"/>
</dbReference>
<dbReference type="InterPro" id="IPR020616">
    <property type="entry name" value="Thiolase_N"/>
</dbReference>
<dbReference type="CDD" id="cd00751">
    <property type="entry name" value="thiolase"/>
    <property type="match status" value="1"/>
</dbReference>
<evidence type="ECO:0000313" key="9">
    <source>
        <dbReference type="Proteomes" id="UP000017048"/>
    </source>
</evidence>
<keyword evidence="9" id="KW-1185">Reference proteome</keyword>
<dbReference type="InterPro" id="IPR020610">
    <property type="entry name" value="Thiolase_AS"/>
</dbReference>
<keyword evidence="3 5" id="KW-0012">Acyltransferase</keyword>
<feature type="active site" description="Proton acceptor" evidence="4">
    <location>
        <position position="359"/>
    </location>
</feature>